<organism evidence="5 6">
    <name type="scientific">Cylindrobasidium torrendii FP15055 ss-10</name>
    <dbReference type="NCBI Taxonomy" id="1314674"/>
    <lineage>
        <taxon>Eukaryota</taxon>
        <taxon>Fungi</taxon>
        <taxon>Dikarya</taxon>
        <taxon>Basidiomycota</taxon>
        <taxon>Agaricomycotina</taxon>
        <taxon>Agaricomycetes</taxon>
        <taxon>Agaricomycetidae</taxon>
        <taxon>Agaricales</taxon>
        <taxon>Marasmiineae</taxon>
        <taxon>Physalacriaceae</taxon>
        <taxon>Cylindrobasidium</taxon>
    </lineage>
</organism>
<feature type="repeat" description="ANK" evidence="3">
    <location>
        <begin position="8"/>
        <end position="40"/>
    </location>
</feature>
<sequence length="805" mass="88694">MNSVRNSPENFPLHRAALVGDYDAFKRVVEEGADVNELDQAGRTAIMCAVAGQRWDDISAAHESAFTSARLNIIRALVSRPDVTLYTLNAPQEAFRGVTPIGMAAWLNLYDAVNALLEGSLQSVSVDGMDTHGATSLMYAARDQNIRVVQLLLQNGARPDFRDRNYRTSIQFALPHPPVLHLCEEILRQHRWRETKATVRGSTAASAFDYPADFDFGGEISVPSIPIASVSKATKALIRAVVSSDVATLHSLLSPLFLSSHTQDFQCLVNAPDLKGWSPIHYCASGRTPCVQALKQLYYAGADVSLFTAKEHFTPLHCLARSGYLFLDEERISLLSDFLIGLVRDYRAPLAARDKEDETCIHIAAEHGQCLNVLVLLLELDTTGQVRELRNARGLTALEVAKPEFRLAFGQDERPSSSCSIYTLRPATSYSSMVSFFDLPDAPQGLEASAPSFDSTGMGQRLVTNLRLTSPAIHHDQNTSYFSHLEGVLGEAEEISLELIAHFRARTEDTSKELLELSATARGITNLFETVSRDADAVTEERGIESINPWRSKRGSEDSQKTMVSTGSATPPSPTSPGFAVKSEEKATSKWKSWFKRKPSADRLNIPASPSPSPTVGQTPAPSPIPPVSCFWSSPSIDNALRTSQVVLTKARRDLLRIDERIAAGQGLILKANQAISRTERIIQKAIRKRKVLVSDLRQTYSNRRLGSRASPGPGSPNSLGYSQFVSSKLFSRNSMTSLFSNSSANSNSTVLESDDDETRVVRRLVLRKIDAHISAAQEEIDLVIQWLRIVKEVVRGVRRRAYLY</sequence>
<name>A0A0D7BF48_9AGAR</name>
<dbReference type="SUPFAM" id="SSF48403">
    <property type="entry name" value="Ankyrin repeat"/>
    <property type="match status" value="1"/>
</dbReference>
<reference evidence="5 6" key="1">
    <citation type="journal article" date="2015" name="Fungal Genet. Biol.">
        <title>Evolution of novel wood decay mechanisms in Agaricales revealed by the genome sequences of Fistulina hepatica and Cylindrobasidium torrendii.</title>
        <authorList>
            <person name="Floudas D."/>
            <person name="Held B.W."/>
            <person name="Riley R."/>
            <person name="Nagy L.G."/>
            <person name="Koehler G."/>
            <person name="Ransdell A.S."/>
            <person name="Younus H."/>
            <person name="Chow J."/>
            <person name="Chiniquy J."/>
            <person name="Lipzen A."/>
            <person name="Tritt A."/>
            <person name="Sun H."/>
            <person name="Haridas S."/>
            <person name="LaButti K."/>
            <person name="Ohm R.A."/>
            <person name="Kues U."/>
            <person name="Blanchette R.A."/>
            <person name="Grigoriev I.V."/>
            <person name="Minto R.E."/>
            <person name="Hibbett D.S."/>
        </authorList>
    </citation>
    <scope>NUCLEOTIDE SEQUENCE [LARGE SCALE GENOMIC DNA]</scope>
    <source>
        <strain evidence="5 6">FP15055 ss-10</strain>
    </source>
</reference>
<dbReference type="SMART" id="SM00248">
    <property type="entry name" value="ANK"/>
    <property type="match status" value="7"/>
</dbReference>
<evidence type="ECO:0000256" key="4">
    <source>
        <dbReference type="SAM" id="MobiDB-lite"/>
    </source>
</evidence>
<feature type="region of interest" description="Disordered" evidence="4">
    <location>
        <begin position="539"/>
        <end position="584"/>
    </location>
</feature>
<accession>A0A0D7BF48</accession>
<dbReference type="PANTHER" id="PTHR24126">
    <property type="entry name" value="ANKYRIN REPEAT, PH AND SEC7 DOMAIN CONTAINING PROTEIN SECG-RELATED"/>
    <property type="match status" value="1"/>
</dbReference>
<dbReference type="EMBL" id="KN880497">
    <property type="protein sequence ID" value="KIY68729.1"/>
    <property type="molecule type" value="Genomic_DNA"/>
</dbReference>
<dbReference type="OrthoDB" id="539213at2759"/>
<evidence type="ECO:0000256" key="2">
    <source>
        <dbReference type="ARBA" id="ARBA00023043"/>
    </source>
</evidence>
<evidence type="ECO:0000256" key="3">
    <source>
        <dbReference type="PROSITE-ProRule" id="PRU00023"/>
    </source>
</evidence>
<dbReference type="InterPro" id="IPR002110">
    <property type="entry name" value="Ankyrin_rpt"/>
</dbReference>
<evidence type="ECO:0000313" key="6">
    <source>
        <dbReference type="Proteomes" id="UP000054007"/>
    </source>
</evidence>
<keyword evidence="2 3" id="KW-0040">ANK repeat</keyword>
<feature type="region of interest" description="Disordered" evidence="4">
    <location>
        <begin position="600"/>
        <end position="623"/>
    </location>
</feature>
<dbReference type="Gene3D" id="1.25.40.20">
    <property type="entry name" value="Ankyrin repeat-containing domain"/>
    <property type="match status" value="2"/>
</dbReference>
<dbReference type="PROSITE" id="PS50088">
    <property type="entry name" value="ANK_REPEAT"/>
    <property type="match status" value="2"/>
</dbReference>
<dbReference type="InterPro" id="IPR036770">
    <property type="entry name" value="Ankyrin_rpt-contain_sf"/>
</dbReference>
<dbReference type="STRING" id="1314674.A0A0D7BF48"/>
<proteinExistence type="predicted"/>
<dbReference type="Pfam" id="PF12796">
    <property type="entry name" value="Ank_2"/>
    <property type="match status" value="1"/>
</dbReference>
<dbReference type="Proteomes" id="UP000054007">
    <property type="component" value="Unassembled WGS sequence"/>
</dbReference>
<keyword evidence="6" id="KW-1185">Reference proteome</keyword>
<evidence type="ECO:0000313" key="5">
    <source>
        <dbReference type="EMBL" id="KIY68729.1"/>
    </source>
</evidence>
<dbReference type="PROSITE" id="PS50297">
    <property type="entry name" value="ANK_REP_REGION"/>
    <property type="match status" value="2"/>
</dbReference>
<feature type="repeat" description="ANK" evidence="3">
    <location>
        <begin position="132"/>
        <end position="164"/>
    </location>
</feature>
<keyword evidence="1" id="KW-0677">Repeat</keyword>
<protein>
    <submittedName>
        <fullName evidence="5">Uncharacterized protein</fullName>
    </submittedName>
</protein>
<evidence type="ECO:0000256" key="1">
    <source>
        <dbReference type="ARBA" id="ARBA00022737"/>
    </source>
</evidence>
<dbReference type="AlphaFoldDB" id="A0A0D7BF48"/>
<gene>
    <name evidence="5" type="ORF">CYLTODRAFT_373966</name>
</gene>